<organism evidence="1 2">
    <name type="scientific">Noviherbaspirillum pedocola</name>
    <dbReference type="NCBI Taxonomy" id="2801341"/>
    <lineage>
        <taxon>Bacteria</taxon>
        <taxon>Pseudomonadati</taxon>
        <taxon>Pseudomonadota</taxon>
        <taxon>Betaproteobacteria</taxon>
        <taxon>Burkholderiales</taxon>
        <taxon>Oxalobacteraceae</taxon>
        <taxon>Noviherbaspirillum</taxon>
    </lineage>
</organism>
<reference evidence="1" key="1">
    <citation type="submission" date="2021-01" db="EMBL/GenBank/DDBJ databases">
        <title>Genome sequence of strain Noviherbaspirillum sp. DKR-6.</title>
        <authorList>
            <person name="Chaudhary D.K."/>
        </authorList>
    </citation>
    <scope>NUCLEOTIDE SEQUENCE</scope>
    <source>
        <strain evidence="1">DKR-6</strain>
    </source>
</reference>
<comment type="caution">
    <text evidence="1">The sequence shown here is derived from an EMBL/GenBank/DDBJ whole genome shotgun (WGS) entry which is preliminary data.</text>
</comment>
<gene>
    <name evidence="1" type="ORF">JJB74_16160</name>
</gene>
<dbReference type="EMBL" id="JAEPBG010000006">
    <property type="protein sequence ID" value="MBK4736157.1"/>
    <property type="molecule type" value="Genomic_DNA"/>
</dbReference>
<protein>
    <submittedName>
        <fullName evidence="1">Uncharacterized protein</fullName>
    </submittedName>
</protein>
<proteinExistence type="predicted"/>
<dbReference type="AlphaFoldDB" id="A0A934SZY4"/>
<sequence>MTLTELESVIAAAAPIFRKYTPNPTIAFSSGPAPLNLQDFLLSTMSAEDRKKLLELGWKTNGKIAWFYEGDHPADAAASAAAVPGAHRTWHL</sequence>
<keyword evidence="2" id="KW-1185">Reference proteome</keyword>
<evidence type="ECO:0000313" key="1">
    <source>
        <dbReference type="EMBL" id="MBK4736157.1"/>
    </source>
</evidence>
<name>A0A934SZY4_9BURK</name>
<dbReference type="RefSeq" id="WP_200593319.1">
    <property type="nucleotide sequence ID" value="NZ_JAEPBG010000006.1"/>
</dbReference>
<accession>A0A934SZY4</accession>
<dbReference type="Proteomes" id="UP000622890">
    <property type="component" value="Unassembled WGS sequence"/>
</dbReference>
<evidence type="ECO:0000313" key="2">
    <source>
        <dbReference type="Proteomes" id="UP000622890"/>
    </source>
</evidence>